<dbReference type="InterPro" id="IPR045851">
    <property type="entry name" value="AMP-bd_C_sf"/>
</dbReference>
<proteinExistence type="inferred from homology"/>
<dbReference type="CDD" id="cd19531">
    <property type="entry name" value="LCL_NRPS-like"/>
    <property type="match status" value="2"/>
</dbReference>
<dbReference type="InterPro" id="IPR010071">
    <property type="entry name" value="AA_adenyl_dom"/>
</dbReference>
<evidence type="ECO:0000256" key="4">
    <source>
        <dbReference type="ARBA" id="ARBA00022553"/>
    </source>
</evidence>
<dbReference type="HOGENOM" id="CLU_000022_0_12_3"/>
<comment type="similarity">
    <text evidence="2">Belongs to the ATP-dependent AMP-binding enzyme family.</text>
</comment>
<dbReference type="FunFam" id="3.40.50.980:FF:000001">
    <property type="entry name" value="Non-ribosomal peptide synthetase"/>
    <property type="match status" value="2"/>
</dbReference>
<dbReference type="PROSITE" id="PS00455">
    <property type="entry name" value="AMP_BINDING"/>
    <property type="match status" value="2"/>
</dbReference>
<dbReference type="Gene3D" id="3.40.50.980">
    <property type="match status" value="4"/>
</dbReference>
<organism evidence="8 9">
    <name type="scientific">Crocosphaera subtropica (strain ATCC 51142 / BH68)</name>
    <name type="common">Cyanothece sp. (strain ATCC 51142)</name>
    <dbReference type="NCBI Taxonomy" id="43989"/>
    <lineage>
        <taxon>Bacteria</taxon>
        <taxon>Bacillati</taxon>
        <taxon>Cyanobacteriota</taxon>
        <taxon>Cyanophyceae</taxon>
        <taxon>Oscillatoriophycideae</taxon>
        <taxon>Chroococcales</taxon>
        <taxon>Aphanothecaceae</taxon>
        <taxon>Crocosphaera</taxon>
        <taxon>Crocosphaera subtropica</taxon>
    </lineage>
</organism>
<dbReference type="Gene3D" id="3.30.300.30">
    <property type="match status" value="2"/>
</dbReference>
<dbReference type="SUPFAM" id="SSF56801">
    <property type="entry name" value="Acetyl-CoA synthetase-like"/>
    <property type="match status" value="2"/>
</dbReference>
<keyword evidence="9" id="KW-1185">Reference proteome</keyword>
<dbReference type="CDD" id="cd19534">
    <property type="entry name" value="E_NRPS"/>
    <property type="match status" value="1"/>
</dbReference>
<dbReference type="KEGG" id="cyt:cce_3070"/>
<dbReference type="Pfam" id="PF00501">
    <property type="entry name" value="AMP-binding"/>
    <property type="match status" value="2"/>
</dbReference>
<dbReference type="PANTHER" id="PTHR45527">
    <property type="entry name" value="NONRIBOSOMAL PEPTIDE SYNTHETASE"/>
    <property type="match status" value="1"/>
</dbReference>
<dbReference type="InterPro" id="IPR020845">
    <property type="entry name" value="AMP-binding_CS"/>
</dbReference>
<dbReference type="Gene3D" id="3.30.559.30">
    <property type="entry name" value="Nonribosomal peptide synthetase, condensation domain"/>
    <property type="match status" value="3"/>
</dbReference>
<dbReference type="Gene3D" id="1.10.1200.10">
    <property type="entry name" value="ACP-like"/>
    <property type="match status" value="2"/>
</dbReference>
<dbReference type="GO" id="GO:0031177">
    <property type="term" value="F:phosphopantetheine binding"/>
    <property type="evidence" value="ECO:0007669"/>
    <property type="project" value="InterPro"/>
</dbReference>
<dbReference type="GO" id="GO:0008610">
    <property type="term" value="P:lipid biosynthetic process"/>
    <property type="evidence" value="ECO:0007669"/>
    <property type="project" value="UniProtKB-ARBA"/>
</dbReference>
<dbReference type="OrthoDB" id="9778383at2"/>
<accession>B1WWU9</accession>
<comment type="cofactor">
    <cofactor evidence="1">
        <name>pantetheine 4'-phosphate</name>
        <dbReference type="ChEBI" id="CHEBI:47942"/>
    </cofactor>
</comment>
<dbReference type="FunFam" id="3.40.50.12780:FF:000012">
    <property type="entry name" value="Non-ribosomal peptide synthetase"/>
    <property type="match status" value="2"/>
</dbReference>
<dbReference type="Gene3D" id="2.30.38.10">
    <property type="entry name" value="Luciferase, Domain 3"/>
    <property type="match status" value="2"/>
</dbReference>
<feature type="domain" description="Carrier" evidence="7">
    <location>
        <begin position="2040"/>
        <end position="2114"/>
    </location>
</feature>
<dbReference type="InterPro" id="IPR000873">
    <property type="entry name" value="AMP-dep_synth/lig_dom"/>
</dbReference>
<dbReference type="InterPro" id="IPR025110">
    <property type="entry name" value="AMP-bd_C"/>
</dbReference>
<evidence type="ECO:0000256" key="2">
    <source>
        <dbReference type="ARBA" id="ARBA00006432"/>
    </source>
</evidence>
<dbReference type="Proteomes" id="UP000001203">
    <property type="component" value="Chromosome circular"/>
</dbReference>
<evidence type="ECO:0000313" key="9">
    <source>
        <dbReference type="Proteomes" id="UP000001203"/>
    </source>
</evidence>
<dbReference type="PROSITE" id="PS00012">
    <property type="entry name" value="PHOSPHOPANTETHEINE"/>
    <property type="match status" value="1"/>
</dbReference>
<dbReference type="GO" id="GO:0043041">
    <property type="term" value="P:amino acid activation for nonribosomal peptide biosynthetic process"/>
    <property type="evidence" value="ECO:0007669"/>
    <property type="project" value="TreeGrafter"/>
</dbReference>
<dbReference type="SMART" id="SM00823">
    <property type="entry name" value="PKS_PP"/>
    <property type="match status" value="2"/>
</dbReference>
<evidence type="ECO:0000259" key="7">
    <source>
        <dbReference type="PROSITE" id="PS50075"/>
    </source>
</evidence>
<dbReference type="eggNOG" id="COG1020">
    <property type="taxonomic scope" value="Bacteria"/>
</dbReference>
<dbReference type="InterPro" id="IPR001242">
    <property type="entry name" value="Condensation_dom"/>
</dbReference>
<dbReference type="SUPFAM" id="SSF52777">
    <property type="entry name" value="CoA-dependent acyltransferases"/>
    <property type="match status" value="6"/>
</dbReference>
<dbReference type="PROSITE" id="PS50075">
    <property type="entry name" value="CARRIER"/>
    <property type="match status" value="2"/>
</dbReference>
<dbReference type="NCBIfam" id="TIGR01720">
    <property type="entry name" value="NRPS-para261"/>
    <property type="match status" value="1"/>
</dbReference>
<keyword evidence="3" id="KW-0596">Phosphopantetheine</keyword>
<dbReference type="InterPro" id="IPR006162">
    <property type="entry name" value="Ppantetheine_attach_site"/>
</dbReference>
<reference evidence="8 9" key="1">
    <citation type="journal article" date="2008" name="Proc. Natl. Acad. Sci. U.S.A.">
        <title>The genome of Cyanothece 51142, a unicellular diazotrophic cyanobacterium important in the marine nitrogen cycle.</title>
        <authorList>
            <person name="Welsh E.A."/>
            <person name="Liberton M."/>
            <person name="Stoeckel J."/>
            <person name="Loh T."/>
            <person name="Elvitigala T."/>
            <person name="Wang C."/>
            <person name="Wollam A."/>
            <person name="Fulton R.S."/>
            <person name="Clifton S.W."/>
            <person name="Jacobs J.M."/>
            <person name="Aurora R."/>
            <person name="Ghosh B.K."/>
            <person name="Sherman L.A."/>
            <person name="Smith R.D."/>
            <person name="Wilson R.K."/>
            <person name="Pakrasi H.B."/>
        </authorList>
    </citation>
    <scope>NUCLEOTIDE SEQUENCE [LARGE SCALE GENOMIC DNA]</scope>
    <source>
        <strain evidence="9">ATCC 51142 / BH68</strain>
    </source>
</reference>
<name>B1WWU9_CROS5</name>
<dbReference type="Pfam" id="PF13193">
    <property type="entry name" value="AMP-binding_C"/>
    <property type="match status" value="2"/>
</dbReference>
<keyword evidence="4" id="KW-0597">Phosphoprotein</keyword>
<dbReference type="RefSeq" id="WP_012362058.1">
    <property type="nucleotide sequence ID" value="NC_010546.1"/>
</dbReference>
<dbReference type="STRING" id="43989.cce_3070"/>
<dbReference type="FunFam" id="1.10.1200.10:FF:000005">
    <property type="entry name" value="Nonribosomal peptide synthetase 1"/>
    <property type="match status" value="2"/>
</dbReference>
<evidence type="ECO:0000256" key="3">
    <source>
        <dbReference type="ARBA" id="ARBA00022450"/>
    </source>
</evidence>
<dbReference type="GO" id="GO:0017000">
    <property type="term" value="P:antibiotic biosynthetic process"/>
    <property type="evidence" value="ECO:0007669"/>
    <property type="project" value="UniProtKB-KW"/>
</dbReference>
<dbReference type="InterPro" id="IPR020806">
    <property type="entry name" value="PKS_PP-bd"/>
</dbReference>
<keyword evidence="5" id="KW-0677">Repeat</keyword>
<evidence type="ECO:0000256" key="1">
    <source>
        <dbReference type="ARBA" id="ARBA00001957"/>
    </source>
</evidence>
<sequence length="2593" mass="293122">MGKKQSAINQLSLEQKRKLLAKLEQKKKQKKQLFPLSFAQARLWFLDRLQPGTAAYNIPVALELKGKLNLLTLKNSLNEIVQRHEILRTIFIGFDDEPKQKIIQSLTLDIPLIDLQELSKEHQEIEIQTNIKTEALRSFNLEKSPLLRSIIFQRDQEDYVLIFTVHHIIADYWSMRVLIQELAAIYEAFSQQKPSPLPSLPIQYADFAVWQRKWLQGEARVKQLEYWREKLRNNPPILQLPTDFPRPPIQTFQGTTEEFFLSLELSNTLKKVSRQAGTTLFMTLLAAFKVLLYRYTGQDDILVGSTVANRNRTEIENLIGLFVNNLVFRTEITSNISFWDFLTQVKEVALGAYAHQDLPFEYLVEVLQPERNLSHNPLFQVMFILHNTPSEKVRLPGLSLNTLSWENQTSRFDLSLDMYETSSGLRGVFEYNTGLFKGTTIKRLIKHFKTLLQEIVNAPEEKISQLNLLTSSEQKELFIQGRREQGAGSREIYIHQLFETQVKKSPNKIAVIFNNESLTYQQLNQKANQLAHYLQRLGVKPETLVGICLDPSLDMVISLLAILKAGGAYLPLDPNYPEQRLDFMIKDSGIDYLIKGSEGDFVLLRSGVRNSESVKYLIDINKVQGEINQEKKTNLDVDINLDNLAYIIYTSGSTGIPKGVQIPHRALSNFLVSMSEKPGLTDDDTLLSVTTLSFDIAALELYLPLIVGAKLVLVPRTVAQDGVTLGQQLESHQVTVMQGTPATWKLLLASGWEGKKDLTIFCGGEALDPSLGQHLQQKSRAVWNLYGPTETTIWSSVYQVTSDKVRLGKPINNTQFYVLDKDYNQVPIGVPGELYIGGMGVARGYLNRPKLTAERFMAIPSTPLERGGKAGSRLYKTGDLVKYGEDGEIEYLGRTDYQLKLRGFRLELGEIETILLTHPQVKEAVVIVKEESLIAYIVSTHTPPLKDFLAEKLPSYMIPSRFIELDSLPLTPNGKIDRNALPEIELNHKDYIAPKTATEEILAGIWANILNLNQVSVEDNFFELGGHSLLATRVMSQVRQVFERELPLRILFEKPTIRSLSNAIDGEGKQEILSFQKIDRHGELPLSFAQQRQWFLSQLEPDSPFYNIPGAVRLTGKLNISLLQESLNEVVGRHEVLRSCIKTVDGKPQLIISPTITLNLPIIDLRDTPNSEEAAKKLAVKEAKQPFKLAQTPLLRVKLFQLAEQDYILLLVLHHSVADAWSVGIFIQEVAALYQAFSQQKPSPLPELPIQYLDFAAWQREWLQGETLDTQLAYWRTQLNNAPTLLKIPSDRPRPPVQTFHGKTLTFQLSQQQSDGLKQLSQQHNSTLFMVLLAAFNVLLHRYTHSEDIIVGSPIANRNRSEIEGLIGFFANTLALRSHLSGTMTFVQLLQQVRETTLGAYSHQDLPFEQLVDALQPERDLSYTSLFQVMFVLQNIPMQSLELPGLSLQSVKPESTTAKFDLTLFMTETAEGLIGTFEYNTDLFEDSRIRRLAQHFQTLITGIIANPQQQLWQLPLGVGSVGSMESLERVEGLIHELFEEQVKRTPDAIALIHETQELTYQDLNHQANQLAHYLQQLGVKPETPVGVCLNRSPQLIVVLLGILKAGGAYLPLDPNYPSERLALMMEDAQIPILITQGNISQPPGVTIIDLEVDQDKIIQQALINPSSELLPENLAYLIYTSGSTGRPKGVAIAHRSTVALLYWAKETFTAEQLSGVLASTSVCFDLSVFEIFVPLSWGGTVILAENALALAELPHAEKVTLVNTVPTAATELLRLNAIPNSVKTINLAGEALSKHLVQQLYQNSPIEQVFNLYGPSEDTTYSTVALIDPEAQQSPSIGVAITNTEAYILDAYLQPVPLGVPGELYLGGEGLARGYLHQPILTAERFIPIPSTPLSKRGQGAIEGSRLYRTGDRVRLREDGHIEYLGRIDNQVKVRGFRIELGEVEENLLKYPAISQAVTTVKEDNAGNKRLVAYLVMESMDQLLEEAKLRHFLQQSLPDYMVPSLYLVLKELPLMPNGKVNRKALPEPQINTDETKTFIAPQTAQQESLALIWSQVLGCDRISIHDNFFALGGDSILAIQVVAKANQIGLKLTPKDLFQHQTMAELASVLDQISSTIYAEQETITGVVPLTPIQHWFFEQNLSDPHHWNQAILLEIQQRVDPQNLQQAIAKLLEHHDALRLRFEPTELGWQQINNSFNEVIPFIEIDFSTLPDQGLELAISRAATQLQSSFSLNSDPLIRVAWFNLGNHRSSRLLLIMHHLVIDGISWRIFLEDLQTAYRQLNQNKTILLPPKTTSFKYWVERLQTYANSELLQGKLSNWIKLFQDPIPSLPVDFPTGKNTMAEAKTLSITLSQEDTQRLLQEIPSRYQTQINEVLIAALVQTFEALTGQHKLLIELEGHGREDLFEDINLSRTIGWFTTLFPVVFDLSQAETFLESIIQIKEQLNNIPDHGIGYGILRYLGNEAIQKQLKSLPQADIRFNYFGQFDRLFPSESPFKPAPESSGTARSPHDRRSSLIEINSLIINHQLRVDWTYSRSMYRQTTIDNLMQNFSQILRQMIDYCLFSEDRNYTPLDFPKMDFTQEELEDFLSDLE</sequence>
<evidence type="ECO:0000256" key="5">
    <source>
        <dbReference type="ARBA" id="ARBA00022737"/>
    </source>
</evidence>
<dbReference type="CDD" id="cd12116">
    <property type="entry name" value="A_NRPS_Ta1_like"/>
    <property type="match status" value="1"/>
</dbReference>
<dbReference type="NCBIfam" id="TIGR01733">
    <property type="entry name" value="AA-adenyl-dom"/>
    <property type="match status" value="2"/>
</dbReference>
<protein>
    <submittedName>
        <fullName evidence="8">Peptide synthetase</fullName>
    </submittedName>
</protein>
<dbReference type="InterPro" id="IPR023213">
    <property type="entry name" value="CAT-like_dom_sf"/>
</dbReference>
<dbReference type="Pfam" id="PF00668">
    <property type="entry name" value="Condensation"/>
    <property type="match status" value="3"/>
</dbReference>
<dbReference type="FunFam" id="3.30.300.30:FF:000010">
    <property type="entry name" value="Enterobactin synthetase component F"/>
    <property type="match status" value="1"/>
</dbReference>
<keyword evidence="6" id="KW-0045">Antibiotic biosynthesis</keyword>
<evidence type="ECO:0000256" key="6">
    <source>
        <dbReference type="ARBA" id="ARBA00023194"/>
    </source>
</evidence>
<dbReference type="Gene3D" id="3.30.559.10">
    <property type="entry name" value="Chloramphenicol acetyltransferase-like domain"/>
    <property type="match status" value="3"/>
</dbReference>
<dbReference type="FunFam" id="2.30.38.10:FF:000001">
    <property type="entry name" value="Non-ribosomal peptide synthetase PvdI"/>
    <property type="match status" value="1"/>
</dbReference>
<dbReference type="Pfam" id="PF00550">
    <property type="entry name" value="PP-binding"/>
    <property type="match status" value="2"/>
</dbReference>
<dbReference type="InterPro" id="IPR036736">
    <property type="entry name" value="ACP-like_sf"/>
</dbReference>
<dbReference type="InterPro" id="IPR010060">
    <property type="entry name" value="NRPS_synth"/>
</dbReference>
<dbReference type="PANTHER" id="PTHR45527:SF14">
    <property type="entry name" value="PLIPASTATIN SYNTHASE SUBUNIT B"/>
    <property type="match status" value="1"/>
</dbReference>
<dbReference type="CDD" id="cd12115">
    <property type="entry name" value="A_NRPS_Sfm_like"/>
    <property type="match status" value="1"/>
</dbReference>
<dbReference type="NCBIfam" id="NF003417">
    <property type="entry name" value="PRK04813.1"/>
    <property type="match status" value="2"/>
</dbReference>
<dbReference type="GO" id="GO:0003824">
    <property type="term" value="F:catalytic activity"/>
    <property type="evidence" value="ECO:0007669"/>
    <property type="project" value="UniProtKB-KW"/>
</dbReference>
<dbReference type="FunFam" id="3.30.559.10:FF:000012">
    <property type="entry name" value="Non-ribosomal peptide synthetase"/>
    <property type="match status" value="2"/>
</dbReference>
<dbReference type="InterPro" id="IPR009081">
    <property type="entry name" value="PP-bd_ACP"/>
</dbReference>
<dbReference type="GO" id="GO:0044550">
    <property type="term" value="P:secondary metabolite biosynthetic process"/>
    <property type="evidence" value="ECO:0007669"/>
    <property type="project" value="UniProtKB-ARBA"/>
</dbReference>
<gene>
    <name evidence="8" type="ordered locus">cce_3070</name>
</gene>
<dbReference type="EMBL" id="CP000806">
    <property type="protein sequence ID" value="ACB52418.1"/>
    <property type="molecule type" value="Genomic_DNA"/>
</dbReference>
<dbReference type="GO" id="GO:0005829">
    <property type="term" value="C:cytosol"/>
    <property type="evidence" value="ECO:0007669"/>
    <property type="project" value="TreeGrafter"/>
</dbReference>
<dbReference type="SUPFAM" id="SSF47336">
    <property type="entry name" value="ACP-like"/>
    <property type="match status" value="2"/>
</dbReference>
<feature type="domain" description="Carrier" evidence="7">
    <location>
        <begin position="993"/>
        <end position="1068"/>
    </location>
</feature>
<evidence type="ECO:0000313" key="8">
    <source>
        <dbReference type="EMBL" id="ACB52418.1"/>
    </source>
</evidence>